<dbReference type="Gene3D" id="3.30.450.40">
    <property type="match status" value="1"/>
</dbReference>
<dbReference type="Proteomes" id="UP001500804">
    <property type="component" value="Unassembled WGS sequence"/>
</dbReference>
<dbReference type="InterPro" id="IPR029016">
    <property type="entry name" value="GAF-like_dom_sf"/>
</dbReference>
<evidence type="ECO:0000313" key="2">
    <source>
        <dbReference type="EMBL" id="GAA5123223.1"/>
    </source>
</evidence>
<gene>
    <name evidence="2" type="ORF">GCM10023320_34690</name>
</gene>
<evidence type="ECO:0000313" key="3">
    <source>
        <dbReference type="Proteomes" id="UP001500804"/>
    </source>
</evidence>
<proteinExistence type="predicted"/>
<reference evidence="3" key="1">
    <citation type="journal article" date="2019" name="Int. J. Syst. Evol. Microbiol.">
        <title>The Global Catalogue of Microorganisms (GCM) 10K type strain sequencing project: providing services to taxonomists for standard genome sequencing and annotation.</title>
        <authorList>
            <consortium name="The Broad Institute Genomics Platform"/>
            <consortium name="The Broad Institute Genome Sequencing Center for Infectious Disease"/>
            <person name="Wu L."/>
            <person name="Ma J."/>
        </authorList>
    </citation>
    <scope>NUCLEOTIDE SEQUENCE [LARGE SCALE GENOMIC DNA]</scope>
    <source>
        <strain evidence="3">JCM 18302</strain>
    </source>
</reference>
<accession>A0ABP9NJI2</accession>
<comment type="caution">
    <text evidence="2">The sequence shown here is derived from an EMBL/GenBank/DDBJ whole genome shotgun (WGS) entry which is preliminary data.</text>
</comment>
<dbReference type="EMBL" id="BAABJO010000011">
    <property type="protein sequence ID" value="GAA5123223.1"/>
    <property type="molecule type" value="Genomic_DNA"/>
</dbReference>
<feature type="region of interest" description="Disordered" evidence="1">
    <location>
        <begin position="114"/>
        <end position="199"/>
    </location>
</feature>
<protein>
    <recommendedName>
        <fullName evidence="4">GAF domain-containing protein</fullName>
    </recommendedName>
</protein>
<name>A0ABP9NJI2_9PSEU</name>
<dbReference type="SUPFAM" id="SSF55781">
    <property type="entry name" value="GAF domain-like"/>
    <property type="match status" value="1"/>
</dbReference>
<dbReference type="RefSeq" id="WP_345606125.1">
    <property type="nucleotide sequence ID" value="NZ_BAABJO010000011.1"/>
</dbReference>
<feature type="compositionally biased region" description="Low complexity" evidence="1">
    <location>
        <begin position="162"/>
        <end position="199"/>
    </location>
</feature>
<keyword evidence="3" id="KW-1185">Reference proteome</keyword>
<evidence type="ECO:0008006" key="4">
    <source>
        <dbReference type="Google" id="ProtNLM"/>
    </source>
</evidence>
<sequence>MLDRVLALHGTARLIREAAGADAGFVAEVEGTSKAVIRWLAGNRTDSLQDLAVPIGQGVGGRVPALARPVRVGDYVSARSITHPFDGPVSREDMSAMIAVPVIGGCRRRCTTRSVIPPGRGRNRGHRIDQGQMAARQRRPRADGRSRRSFGPHFPLIGDPGARAAPRTTPRARPARVSPSTAPTAAAPPSGAPPIALDH</sequence>
<evidence type="ECO:0000256" key="1">
    <source>
        <dbReference type="SAM" id="MobiDB-lite"/>
    </source>
</evidence>
<organism evidence="2 3">
    <name type="scientific">Pseudonocardia adelaidensis</name>
    <dbReference type="NCBI Taxonomy" id="648754"/>
    <lineage>
        <taxon>Bacteria</taxon>
        <taxon>Bacillati</taxon>
        <taxon>Actinomycetota</taxon>
        <taxon>Actinomycetes</taxon>
        <taxon>Pseudonocardiales</taxon>
        <taxon>Pseudonocardiaceae</taxon>
        <taxon>Pseudonocardia</taxon>
    </lineage>
</organism>